<feature type="transmembrane region" description="Helical" evidence="2">
    <location>
        <begin position="212"/>
        <end position="237"/>
    </location>
</feature>
<feature type="region of interest" description="Disordered" evidence="1">
    <location>
        <begin position="18"/>
        <end position="42"/>
    </location>
</feature>
<organism evidence="3 4">
    <name type="scientific">[Myrmecia] bisecta</name>
    <dbReference type="NCBI Taxonomy" id="41462"/>
    <lineage>
        <taxon>Eukaryota</taxon>
        <taxon>Viridiplantae</taxon>
        <taxon>Chlorophyta</taxon>
        <taxon>core chlorophytes</taxon>
        <taxon>Trebouxiophyceae</taxon>
        <taxon>Trebouxiales</taxon>
        <taxon>Trebouxiaceae</taxon>
        <taxon>Myrmecia</taxon>
    </lineage>
</organism>
<feature type="transmembrane region" description="Helical" evidence="2">
    <location>
        <begin position="296"/>
        <end position="316"/>
    </location>
</feature>
<proteinExistence type="predicted"/>
<name>A0AAW1R902_9CHLO</name>
<evidence type="ECO:0000313" key="4">
    <source>
        <dbReference type="Proteomes" id="UP001489004"/>
    </source>
</evidence>
<feature type="transmembrane region" description="Helical" evidence="2">
    <location>
        <begin position="114"/>
        <end position="136"/>
    </location>
</feature>
<keyword evidence="2" id="KW-0812">Transmembrane</keyword>
<evidence type="ECO:0000256" key="1">
    <source>
        <dbReference type="SAM" id="MobiDB-lite"/>
    </source>
</evidence>
<gene>
    <name evidence="3" type="ORF">WJX72_009304</name>
</gene>
<keyword evidence="2" id="KW-1133">Transmembrane helix</keyword>
<reference evidence="3 4" key="1">
    <citation type="journal article" date="2024" name="Nat. Commun.">
        <title>Phylogenomics reveals the evolutionary origins of lichenization in chlorophyte algae.</title>
        <authorList>
            <person name="Puginier C."/>
            <person name="Libourel C."/>
            <person name="Otte J."/>
            <person name="Skaloud P."/>
            <person name="Haon M."/>
            <person name="Grisel S."/>
            <person name="Petersen M."/>
            <person name="Berrin J.G."/>
            <person name="Delaux P.M."/>
            <person name="Dal Grande F."/>
            <person name="Keller J."/>
        </authorList>
    </citation>
    <scope>NUCLEOTIDE SEQUENCE [LARGE SCALE GENOMIC DNA]</scope>
    <source>
        <strain evidence="3 4">SAG 2043</strain>
    </source>
</reference>
<feature type="transmembrane region" description="Helical" evidence="2">
    <location>
        <begin position="336"/>
        <end position="356"/>
    </location>
</feature>
<feature type="compositionally biased region" description="Low complexity" evidence="1">
    <location>
        <begin position="24"/>
        <end position="42"/>
    </location>
</feature>
<comment type="caution">
    <text evidence="3">The sequence shown here is derived from an EMBL/GenBank/DDBJ whole genome shotgun (WGS) entry which is preliminary data.</text>
</comment>
<keyword evidence="4" id="KW-1185">Reference proteome</keyword>
<dbReference type="Proteomes" id="UP001489004">
    <property type="component" value="Unassembled WGS sequence"/>
</dbReference>
<evidence type="ECO:0008006" key="5">
    <source>
        <dbReference type="Google" id="ProtNLM"/>
    </source>
</evidence>
<dbReference type="EMBL" id="JALJOR010000001">
    <property type="protein sequence ID" value="KAK9830030.1"/>
    <property type="molecule type" value="Genomic_DNA"/>
</dbReference>
<evidence type="ECO:0000313" key="3">
    <source>
        <dbReference type="EMBL" id="KAK9830030.1"/>
    </source>
</evidence>
<dbReference type="AlphaFoldDB" id="A0AAW1R902"/>
<protein>
    <recommendedName>
        <fullName evidence="5">Transmembrane protein</fullName>
    </recommendedName>
</protein>
<feature type="transmembrane region" description="Helical" evidence="2">
    <location>
        <begin position="156"/>
        <end position="176"/>
    </location>
</feature>
<accession>A0AAW1R902</accession>
<evidence type="ECO:0000256" key="2">
    <source>
        <dbReference type="SAM" id="Phobius"/>
    </source>
</evidence>
<feature type="transmembrane region" description="Helical" evidence="2">
    <location>
        <begin position="257"/>
        <end position="284"/>
    </location>
</feature>
<sequence>MHSEKTHEAGNQAYELEAFGGGRTLRPGTTLGGSESSEGSGDSYLLLLPESKPAQQELTVSWASKPADQKEACTADRQSWELDPFFRASKHPRLLRRVDAFARPWRFVEAAPDAVSWLVGMGFFAGGALFVFSNLGEVVFRNTPGNGMRDAYDWCVLFPPVIGTLMFIVACFCQVVEAANRPPAAAVFPFGGPQEHLPKWTWFGLRLRSAEWWAALMYFVGCLMFETGSVVMCLHEFPSLWITPHLYNILVNYVNGIAGVLFFIPGLIYSAIQGNGITFCSMFIPMSKDNLTCMSWWVNWLNLWGGMAFCAAGFALTPLPEVNQPTHESHRLSVGIGYSTGSMCFAISGFLSLILLSERRCTRRGTTNMICHTGSVRINHRPSDATQLCIEDFGQGMPPRALVRPPSRGHVLA</sequence>
<keyword evidence="2" id="KW-0472">Membrane</keyword>